<dbReference type="GO" id="GO:0005524">
    <property type="term" value="F:ATP binding"/>
    <property type="evidence" value="ECO:0007669"/>
    <property type="project" value="TreeGrafter"/>
</dbReference>
<dbReference type="PANTHER" id="PTHR48102:SF6">
    <property type="entry name" value="CLP PROTEASE REGULATORY SUBUNIT CLPX1, MITOCHONDRIAL"/>
    <property type="match status" value="1"/>
</dbReference>
<dbReference type="InterPro" id="IPR050052">
    <property type="entry name" value="ATP-dep_Clp_protease_ClpX"/>
</dbReference>
<keyword evidence="1" id="KW-0378">Hydrolase</keyword>
<name>A0A2P2MNS8_RHIMU</name>
<dbReference type="GO" id="GO:0008233">
    <property type="term" value="F:peptidase activity"/>
    <property type="evidence" value="ECO:0007669"/>
    <property type="project" value="UniProtKB-KW"/>
</dbReference>
<dbReference type="EMBL" id="GGEC01051386">
    <property type="protein sequence ID" value="MBX31870.1"/>
    <property type="molecule type" value="Transcribed_RNA"/>
</dbReference>
<proteinExistence type="predicted"/>
<evidence type="ECO:0000313" key="1">
    <source>
        <dbReference type="EMBL" id="MBX31870.1"/>
    </source>
</evidence>
<dbReference type="GO" id="GO:0005759">
    <property type="term" value="C:mitochondrial matrix"/>
    <property type="evidence" value="ECO:0007669"/>
    <property type="project" value="TreeGrafter"/>
</dbReference>
<dbReference type="GO" id="GO:0016887">
    <property type="term" value="F:ATP hydrolysis activity"/>
    <property type="evidence" value="ECO:0007669"/>
    <property type="project" value="TreeGrafter"/>
</dbReference>
<dbReference type="AlphaFoldDB" id="A0A2P2MNS8"/>
<dbReference type="Gene3D" id="3.40.50.300">
    <property type="entry name" value="P-loop containing nucleotide triphosphate hydrolases"/>
    <property type="match status" value="1"/>
</dbReference>
<dbReference type="InterPro" id="IPR027417">
    <property type="entry name" value="P-loop_NTPase"/>
</dbReference>
<accession>A0A2P2MNS8</accession>
<keyword evidence="1" id="KW-0645">Protease</keyword>
<dbReference type="GO" id="GO:0051603">
    <property type="term" value="P:proteolysis involved in protein catabolic process"/>
    <property type="evidence" value="ECO:0007669"/>
    <property type="project" value="TreeGrafter"/>
</dbReference>
<sequence>MRTGGVTSAAVTSTLLETVESSDLILYGLIPEFVGRFPVLVSFSALTENQLVQVIIY</sequence>
<protein>
    <submittedName>
        <fullName evidence="1">CLP protease regulatory subunit CLPX1</fullName>
    </submittedName>
</protein>
<organism evidence="1">
    <name type="scientific">Rhizophora mucronata</name>
    <name type="common">Asiatic mangrove</name>
    <dbReference type="NCBI Taxonomy" id="61149"/>
    <lineage>
        <taxon>Eukaryota</taxon>
        <taxon>Viridiplantae</taxon>
        <taxon>Streptophyta</taxon>
        <taxon>Embryophyta</taxon>
        <taxon>Tracheophyta</taxon>
        <taxon>Spermatophyta</taxon>
        <taxon>Magnoliopsida</taxon>
        <taxon>eudicotyledons</taxon>
        <taxon>Gunneridae</taxon>
        <taxon>Pentapetalae</taxon>
        <taxon>rosids</taxon>
        <taxon>fabids</taxon>
        <taxon>Malpighiales</taxon>
        <taxon>Rhizophoraceae</taxon>
        <taxon>Rhizophora</taxon>
    </lineage>
</organism>
<reference evidence="1" key="1">
    <citation type="submission" date="2018-02" db="EMBL/GenBank/DDBJ databases">
        <title>Rhizophora mucronata_Transcriptome.</title>
        <authorList>
            <person name="Meera S.P."/>
            <person name="Sreeshan A."/>
            <person name="Augustine A."/>
        </authorList>
    </citation>
    <scope>NUCLEOTIDE SEQUENCE</scope>
    <source>
        <tissue evidence="1">Leaf</tissue>
    </source>
</reference>
<dbReference type="PANTHER" id="PTHR48102">
    <property type="entry name" value="ATP-DEPENDENT CLP PROTEASE ATP-BINDING SUBUNIT CLPX-LIKE, MITOCHONDRIAL-RELATED"/>
    <property type="match status" value="1"/>
</dbReference>